<dbReference type="eggNOG" id="COG5433">
    <property type="taxonomic scope" value="Bacteria"/>
</dbReference>
<evidence type="ECO:0000313" key="2">
    <source>
        <dbReference type="Proteomes" id="UP000002943"/>
    </source>
</evidence>
<dbReference type="Proteomes" id="UP000002943">
    <property type="component" value="Unassembled WGS sequence"/>
</dbReference>
<name>E3BMD9_9VIBR</name>
<organism evidence="1 2">
    <name type="scientific">Vibrio caribbeanicus ATCC BAA-2122</name>
    <dbReference type="NCBI Taxonomy" id="796620"/>
    <lineage>
        <taxon>Bacteria</taxon>
        <taxon>Pseudomonadati</taxon>
        <taxon>Pseudomonadota</taxon>
        <taxon>Gammaproteobacteria</taxon>
        <taxon>Vibrionales</taxon>
        <taxon>Vibrionaceae</taxon>
        <taxon>Vibrio</taxon>
    </lineage>
</organism>
<sequence length="87" mass="9686">MVSTFSNHNLSLSFGVISKQINNLKPCPKIRGHSGNGALAFNVMRKIALNLIKQDESKSEIMARKKKMVGLDDECRSTLLEPGIKMR</sequence>
<gene>
    <name evidence="1" type="ORF">VIBC2010_17075</name>
</gene>
<comment type="caution">
    <text evidence="1">The sequence shown here is derived from an EMBL/GenBank/DDBJ whole genome shotgun (WGS) entry which is preliminary data.</text>
</comment>
<keyword evidence="2" id="KW-1185">Reference proteome</keyword>
<proteinExistence type="predicted"/>
<accession>E3BMD9</accession>
<dbReference type="AlphaFoldDB" id="E3BMD9"/>
<reference evidence="1 2" key="1">
    <citation type="journal article" date="2012" name="Int. J. Syst. Evol. Microbiol.">
        <title>Vibrio caribbeanicus sp. nov., isolated from the marine sponge Scleritoderma cyanea.</title>
        <authorList>
            <person name="Hoffmann M."/>
            <person name="Monday S.R."/>
            <person name="Allard M.W."/>
            <person name="Strain E.A."/>
            <person name="Whittaker P."/>
            <person name="Naum M."/>
            <person name="McCarthy P.J."/>
            <person name="Lopez J.V."/>
            <person name="Fischer M."/>
            <person name="Brown E.W."/>
        </authorList>
    </citation>
    <scope>NUCLEOTIDE SEQUENCE [LARGE SCALE GENOMIC DNA]</scope>
    <source>
        <strain evidence="1 2">ATCC BAA-2122</strain>
    </source>
</reference>
<protein>
    <submittedName>
        <fullName evidence="1">Uncharacterized protein</fullName>
    </submittedName>
</protein>
<dbReference type="EMBL" id="AEIU01000088">
    <property type="protein sequence ID" value="EFP95684.1"/>
    <property type="molecule type" value="Genomic_DNA"/>
</dbReference>
<evidence type="ECO:0000313" key="1">
    <source>
        <dbReference type="EMBL" id="EFP95684.1"/>
    </source>
</evidence>